<dbReference type="InterPro" id="IPR004367">
    <property type="entry name" value="Cyclin_C-dom"/>
</dbReference>
<dbReference type="GO" id="GO:0044772">
    <property type="term" value="P:mitotic cell cycle phase transition"/>
    <property type="evidence" value="ECO:0007669"/>
    <property type="project" value="InterPro"/>
</dbReference>
<evidence type="ECO:0000256" key="2">
    <source>
        <dbReference type="ARBA" id="ARBA00022618"/>
    </source>
</evidence>
<evidence type="ECO:0000256" key="3">
    <source>
        <dbReference type="ARBA" id="ARBA00023127"/>
    </source>
</evidence>
<reference evidence="8 9" key="1">
    <citation type="journal article" date="2015" name="Sci. Rep.">
        <title>Genome of the facultative scuticociliatosis pathogen Pseudocohnilembus persalinus provides insight into its virulence through horizontal gene transfer.</title>
        <authorList>
            <person name="Xiong J."/>
            <person name="Wang G."/>
            <person name="Cheng J."/>
            <person name="Tian M."/>
            <person name="Pan X."/>
            <person name="Warren A."/>
            <person name="Jiang C."/>
            <person name="Yuan D."/>
            <person name="Miao W."/>
        </authorList>
    </citation>
    <scope>NUCLEOTIDE SEQUENCE [LARGE SCALE GENOMIC DNA]</scope>
    <source>
        <strain evidence="8">36N120E</strain>
    </source>
</reference>
<dbReference type="Pfam" id="PF02984">
    <property type="entry name" value="Cyclin_C"/>
    <property type="match status" value="1"/>
</dbReference>
<dbReference type="Proteomes" id="UP000054937">
    <property type="component" value="Unassembled WGS sequence"/>
</dbReference>
<evidence type="ECO:0000259" key="7">
    <source>
        <dbReference type="SMART" id="SM01332"/>
    </source>
</evidence>
<dbReference type="OMA" id="FFMVELC"/>
<evidence type="ECO:0000256" key="4">
    <source>
        <dbReference type="ARBA" id="ARBA00023306"/>
    </source>
</evidence>
<dbReference type="Pfam" id="PF00134">
    <property type="entry name" value="Cyclin_N"/>
    <property type="match status" value="1"/>
</dbReference>
<dbReference type="FunFam" id="1.10.472.10:FF:000198">
    <property type="entry name" value="G2/mitotic-specific cyclin-B1"/>
    <property type="match status" value="1"/>
</dbReference>
<dbReference type="InterPro" id="IPR039361">
    <property type="entry name" value="Cyclin"/>
</dbReference>
<evidence type="ECO:0000313" key="8">
    <source>
        <dbReference type="EMBL" id="KRX09122.1"/>
    </source>
</evidence>
<dbReference type="GO" id="GO:0005829">
    <property type="term" value="C:cytosol"/>
    <property type="evidence" value="ECO:0007669"/>
    <property type="project" value="UniProtKB-ARBA"/>
</dbReference>
<evidence type="ECO:0000256" key="5">
    <source>
        <dbReference type="RuleBase" id="RU000383"/>
    </source>
</evidence>
<dbReference type="OrthoDB" id="5590282at2759"/>
<dbReference type="InterPro" id="IPR013763">
    <property type="entry name" value="Cyclin-like_dom"/>
</dbReference>
<dbReference type="InterPro" id="IPR036915">
    <property type="entry name" value="Cyclin-like_sf"/>
</dbReference>
<dbReference type="SMART" id="SM00385">
    <property type="entry name" value="CYCLIN"/>
    <property type="match status" value="2"/>
</dbReference>
<comment type="similarity">
    <text evidence="1">Belongs to the cyclin family. Cyclin AB subfamily.</text>
</comment>
<accession>A0A0V0R3Q6</accession>
<dbReference type="PROSITE" id="PS00292">
    <property type="entry name" value="CYCLINS"/>
    <property type="match status" value="1"/>
</dbReference>
<evidence type="ECO:0000256" key="1">
    <source>
        <dbReference type="ARBA" id="ARBA00006955"/>
    </source>
</evidence>
<keyword evidence="9" id="KW-1185">Reference proteome</keyword>
<proteinExistence type="inferred from homology"/>
<feature type="domain" description="Cyclin C-terminal" evidence="7">
    <location>
        <begin position="173"/>
        <end position="292"/>
    </location>
</feature>
<dbReference type="InterPro" id="IPR006671">
    <property type="entry name" value="Cyclin_N"/>
</dbReference>
<dbReference type="Gene3D" id="1.10.472.10">
    <property type="entry name" value="Cyclin-like"/>
    <property type="match status" value="2"/>
</dbReference>
<dbReference type="GO" id="GO:0016538">
    <property type="term" value="F:cyclin-dependent protein serine/threonine kinase regulator activity"/>
    <property type="evidence" value="ECO:0007669"/>
    <property type="project" value="InterPro"/>
</dbReference>
<dbReference type="GO" id="GO:0051301">
    <property type="term" value="P:cell division"/>
    <property type="evidence" value="ECO:0007669"/>
    <property type="project" value="UniProtKB-KW"/>
</dbReference>
<feature type="domain" description="Cyclin-like" evidence="6">
    <location>
        <begin position="177"/>
        <end position="261"/>
    </location>
</feature>
<keyword evidence="2" id="KW-0132">Cell division</keyword>
<dbReference type="EMBL" id="LDAU01000054">
    <property type="protein sequence ID" value="KRX09122.1"/>
    <property type="molecule type" value="Genomic_DNA"/>
</dbReference>
<dbReference type="SUPFAM" id="SSF47954">
    <property type="entry name" value="Cyclin-like"/>
    <property type="match status" value="2"/>
</dbReference>
<dbReference type="InterPro" id="IPR046965">
    <property type="entry name" value="Cyclin_A/B-like"/>
</dbReference>
<dbReference type="PIRSF" id="PIRSF001771">
    <property type="entry name" value="Cyclin_A_B_D_E"/>
    <property type="match status" value="1"/>
</dbReference>
<organism evidence="8 9">
    <name type="scientific">Pseudocohnilembus persalinus</name>
    <name type="common">Ciliate</name>
    <dbReference type="NCBI Taxonomy" id="266149"/>
    <lineage>
        <taxon>Eukaryota</taxon>
        <taxon>Sar</taxon>
        <taxon>Alveolata</taxon>
        <taxon>Ciliophora</taxon>
        <taxon>Intramacronucleata</taxon>
        <taxon>Oligohymenophorea</taxon>
        <taxon>Scuticociliatia</taxon>
        <taxon>Philasterida</taxon>
        <taxon>Pseudocohnilembidae</taxon>
        <taxon>Pseudocohnilembus</taxon>
    </lineage>
</organism>
<sequence length="296" mass="34426">MQIIINQKKNINNKNQQQYQKKQLTLEEFSHYLDQKQSQDPQQVTEYSHQIIKYLQSIESNYLPAQYLVNVIRASIVDWVIEVSDFFKLKCETIHIAINIYDRFIAQRKDIKTLDQPIHQIIGGTALFMAAKYEEIYPPSLGDFARRMNFKKQDMVNIEGKIISKIGFTLTSPTSLKFMEAYSQFQALSEQQNNLARFLLQLGLHDPQLYNQKPSLIASASILTVKKMKNMELTNFWEEDMIQLTGYQQSELENVANVLFNLLLQIQNSQGSAVYIKFNTAQFQNVSQCIQANFQE</sequence>
<keyword evidence="3 5" id="KW-0195">Cyclin</keyword>
<name>A0A0V0R3Q6_PSEPJ</name>
<gene>
    <name evidence="8" type="ORF">PPERSA_08838</name>
</gene>
<evidence type="ECO:0000259" key="6">
    <source>
        <dbReference type="SMART" id="SM00385"/>
    </source>
</evidence>
<dbReference type="SMART" id="SM01332">
    <property type="entry name" value="Cyclin_C"/>
    <property type="match status" value="1"/>
</dbReference>
<comment type="caution">
    <text evidence="8">The sequence shown here is derived from an EMBL/GenBank/DDBJ whole genome shotgun (WGS) entry which is preliminary data.</text>
</comment>
<evidence type="ECO:0000313" key="9">
    <source>
        <dbReference type="Proteomes" id="UP000054937"/>
    </source>
</evidence>
<protein>
    <submittedName>
        <fullName evidence="8">Cyclin-like protein</fullName>
    </submittedName>
</protein>
<dbReference type="PANTHER" id="PTHR10177">
    <property type="entry name" value="CYCLINS"/>
    <property type="match status" value="1"/>
</dbReference>
<keyword evidence="4" id="KW-0131">Cell cycle</keyword>
<dbReference type="AlphaFoldDB" id="A0A0V0R3Q6"/>
<dbReference type="InParanoid" id="A0A0V0R3Q6"/>
<dbReference type="InterPro" id="IPR048258">
    <property type="entry name" value="Cyclins_cyclin-box"/>
</dbReference>
<feature type="domain" description="Cyclin-like" evidence="6">
    <location>
        <begin position="78"/>
        <end position="164"/>
    </location>
</feature>